<sequence length="411" mass="43237">MNSYAAPNRLLPHSASSTSHDDPAYKTALKGASLAFQKTAAKAPPAPPASNRNVDNGALIAATSASRDHSLARPTSRAHISQLSRQTTGNSFQVGNDSYEVEQGVGNQRLGQHGHSTHQGQLMPPAKHTMADPRSPSFIAATLAASRSGSPSPNPTAQVHPYAQLAARRQRKTSIGDSSAASSMTSLDLATDSSSIPSTNALISMFEKRDGDTDPVKRGNAKSSTGGKSPGTKPRLQPSTSARTLSPVAKNDTSPSWLRSSLAWERAATPPTAVQDLAREKPQQLTGTAIESRQRPPIPPRGSKLDNGVSASTPTQESGGKPRATTPPPKPISRADTVILSPQPKRATLSRNILSSQPVEPALTECIGTVNFSTSKRPGGSIKEIIFKFVKRYVCVGFVSTVTAGRLAAPR</sequence>
<name>A0AAI8YJH8_9PEZI</name>
<dbReference type="AlphaFoldDB" id="A0AAI8YJH8"/>
<feature type="region of interest" description="Disordered" evidence="1">
    <location>
        <begin position="270"/>
        <end position="336"/>
    </location>
</feature>
<gene>
    <name evidence="2" type="ORF">KHLLAP_LOCUS7518</name>
</gene>
<feature type="compositionally biased region" description="Polar residues" evidence="1">
    <location>
        <begin position="309"/>
        <end position="318"/>
    </location>
</feature>
<keyword evidence="3" id="KW-1185">Reference proteome</keyword>
<feature type="region of interest" description="Disordered" evidence="1">
    <location>
        <begin position="165"/>
        <end position="257"/>
    </location>
</feature>
<evidence type="ECO:0000313" key="3">
    <source>
        <dbReference type="Proteomes" id="UP001295740"/>
    </source>
</evidence>
<organism evidence="2 3">
    <name type="scientific">Anthostomella pinea</name>
    <dbReference type="NCBI Taxonomy" id="933095"/>
    <lineage>
        <taxon>Eukaryota</taxon>
        <taxon>Fungi</taxon>
        <taxon>Dikarya</taxon>
        <taxon>Ascomycota</taxon>
        <taxon>Pezizomycotina</taxon>
        <taxon>Sordariomycetes</taxon>
        <taxon>Xylariomycetidae</taxon>
        <taxon>Xylariales</taxon>
        <taxon>Xylariaceae</taxon>
        <taxon>Anthostomella</taxon>
    </lineage>
</organism>
<dbReference type="EMBL" id="CAUWAG010000010">
    <property type="protein sequence ID" value="CAJ2507050.1"/>
    <property type="molecule type" value="Genomic_DNA"/>
</dbReference>
<dbReference type="Proteomes" id="UP001295740">
    <property type="component" value="Unassembled WGS sequence"/>
</dbReference>
<proteinExistence type="predicted"/>
<reference evidence="2" key="1">
    <citation type="submission" date="2023-10" db="EMBL/GenBank/DDBJ databases">
        <authorList>
            <person name="Hackl T."/>
        </authorList>
    </citation>
    <scope>NUCLEOTIDE SEQUENCE</scope>
</reference>
<protein>
    <submittedName>
        <fullName evidence="2">Uu.00g082360.m01.CDS01</fullName>
    </submittedName>
</protein>
<evidence type="ECO:0000313" key="2">
    <source>
        <dbReference type="EMBL" id="CAJ2507050.1"/>
    </source>
</evidence>
<feature type="compositionally biased region" description="Polar residues" evidence="1">
    <location>
        <begin position="78"/>
        <end position="95"/>
    </location>
</feature>
<feature type="region of interest" description="Disordered" evidence="1">
    <location>
        <begin position="108"/>
        <end position="133"/>
    </location>
</feature>
<feature type="region of interest" description="Disordered" evidence="1">
    <location>
        <begin position="65"/>
        <end position="95"/>
    </location>
</feature>
<feature type="region of interest" description="Disordered" evidence="1">
    <location>
        <begin position="1"/>
        <end position="24"/>
    </location>
</feature>
<comment type="caution">
    <text evidence="2">The sequence shown here is derived from an EMBL/GenBank/DDBJ whole genome shotgun (WGS) entry which is preliminary data.</text>
</comment>
<accession>A0AAI8YJH8</accession>
<feature type="compositionally biased region" description="Basic and acidic residues" evidence="1">
    <location>
        <begin position="206"/>
        <end position="217"/>
    </location>
</feature>
<evidence type="ECO:0000256" key="1">
    <source>
        <dbReference type="SAM" id="MobiDB-lite"/>
    </source>
</evidence>
<feature type="compositionally biased region" description="Polar residues" evidence="1">
    <location>
        <begin position="173"/>
        <end position="202"/>
    </location>
</feature>